<sequence length="205" mass="23244">MPAYRMNGLQELPRRVGGDGFPVYRTAGAKAYQPKYVQFNEPKTCAGIKASPSPILQPVNSRQYVSEGTLAPAYFPPTALPVDVSSYHPPVQPYKAPSPQMSRSNLPTKPVEPPYNRIYGVPPPPPQVYQRPIVDHGNKPWSVHPPDPSLMRERLQRYRHDHKISGYGGFFPGTHEMLGGSVYRLVTDWEEKEHKGFYRDNRFTK</sequence>
<name>A0A1D1V766_RAMVA</name>
<accession>A0A1D1V766</accession>
<dbReference type="AlphaFoldDB" id="A0A1D1V766"/>
<dbReference type="Proteomes" id="UP000186922">
    <property type="component" value="Unassembled WGS sequence"/>
</dbReference>
<organism evidence="1 2">
    <name type="scientific">Ramazzottius varieornatus</name>
    <name type="common">Water bear</name>
    <name type="synonym">Tardigrade</name>
    <dbReference type="NCBI Taxonomy" id="947166"/>
    <lineage>
        <taxon>Eukaryota</taxon>
        <taxon>Metazoa</taxon>
        <taxon>Ecdysozoa</taxon>
        <taxon>Tardigrada</taxon>
        <taxon>Eutardigrada</taxon>
        <taxon>Parachela</taxon>
        <taxon>Hypsibioidea</taxon>
        <taxon>Ramazzottiidae</taxon>
        <taxon>Ramazzottius</taxon>
    </lineage>
</organism>
<proteinExistence type="predicted"/>
<keyword evidence="2" id="KW-1185">Reference proteome</keyword>
<dbReference type="EMBL" id="BDGG01000002">
    <property type="protein sequence ID" value="GAU94348.1"/>
    <property type="molecule type" value="Genomic_DNA"/>
</dbReference>
<gene>
    <name evidence="1" type="primary">RvY_06138-1</name>
    <name evidence="1" type="synonym">RvY_06138.1</name>
    <name evidence="1" type="ORF">RvY_06138</name>
</gene>
<comment type="caution">
    <text evidence="1">The sequence shown here is derived from an EMBL/GenBank/DDBJ whole genome shotgun (WGS) entry which is preliminary data.</text>
</comment>
<reference evidence="1 2" key="1">
    <citation type="journal article" date="2016" name="Nat. Commun.">
        <title>Extremotolerant tardigrade genome and improved radiotolerance of human cultured cells by tardigrade-unique protein.</title>
        <authorList>
            <person name="Hashimoto T."/>
            <person name="Horikawa D.D."/>
            <person name="Saito Y."/>
            <person name="Kuwahara H."/>
            <person name="Kozuka-Hata H."/>
            <person name="Shin-I T."/>
            <person name="Minakuchi Y."/>
            <person name="Ohishi K."/>
            <person name="Motoyama A."/>
            <person name="Aizu T."/>
            <person name="Enomoto A."/>
            <person name="Kondo K."/>
            <person name="Tanaka S."/>
            <person name="Hara Y."/>
            <person name="Koshikawa S."/>
            <person name="Sagara H."/>
            <person name="Miura T."/>
            <person name="Yokobori S."/>
            <person name="Miyagawa K."/>
            <person name="Suzuki Y."/>
            <person name="Kubo T."/>
            <person name="Oyama M."/>
            <person name="Kohara Y."/>
            <person name="Fujiyama A."/>
            <person name="Arakawa K."/>
            <person name="Katayama T."/>
            <person name="Toyoda A."/>
            <person name="Kunieda T."/>
        </authorList>
    </citation>
    <scope>NUCLEOTIDE SEQUENCE [LARGE SCALE GENOMIC DNA]</scope>
    <source>
        <strain evidence="1 2">YOKOZUNA-1</strain>
    </source>
</reference>
<evidence type="ECO:0000313" key="2">
    <source>
        <dbReference type="Proteomes" id="UP000186922"/>
    </source>
</evidence>
<evidence type="ECO:0000313" key="1">
    <source>
        <dbReference type="EMBL" id="GAU94348.1"/>
    </source>
</evidence>
<dbReference type="OrthoDB" id="10494452at2759"/>
<protein>
    <submittedName>
        <fullName evidence="1">Uncharacterized protein</fullName>
    </submittedName>
</protein>